<keyword evidence="1" id="KW-0175">Coiled coil</keyword>
<dbReference type="InterPro" id="IPR011333">
    <property type="entry name" value="SKP1/BTB/POZ_sf"/>
</dbReference>
<dbReference type="AlphaFoldDB" id="A0A9Q0LQK1"/>
<protein>
    <submittedName>
        <fullName evidence="2">Uncharacterized protein</fullName>
    </submittedName>
</protein>
<dbReference type="Gene3D" id="3.30.710.10">
    <property type="entry name" value="Potassium Channel Kv1.1, Chain A"/>
    <property type="match status" value="1"/>
</dbReference>
<gene>
    <name evidence="2" type="ORF">M0811_00061</name>
</gene>
<dbReference type="OrthoDB" id="409642at2759"/>
<dbReference type="EMBL" id="JAPDFW010000059">
    <property type="protein sequence ID" value="KAJ5076744.1"/>
    <property type="molecule type" value="Genomic_DNA"/>
</dbReference>
<comment type="caution">
    <text evidence="2">The sequence shown here is derived from an EMBL/GenBank/DDBJ whole genome shotgun (WGS) entry which is preliminary data.</text>
</comment>
<reference evidence="2" key="1">
    <citation type="submission" date="2022-10" db="EMBL/GenBank/DDBJ databases">
        <title>Novel sulphate-reducing endosymbionts in the free-living metamonad Anaeramoeba.</title>
        <authorList>
            <person name="Jerlstrom-Hultqvist J."/>
            <person name="Cepicka I."/>
            <person name="Gallot-Lavallee L."/>
            <person name="Salas-Leiva D."/>
            <person name="Curtis B.A."/>
            <person name="Zahonova K."/>
            <person name="Pipaliya S."/>
            <person name="Dacks J."/>
            <person name="Roger A.J."/>
        </authorList>
    </citation>
    <scope>NUCLEOTIDE SEQUENCE</scope>
    <source>
        <strain evidence="2">BMAN</strain>
    </source>
</reference>
<organism evidence="2 3">
    <name type="scientific">Anaeramoeba ignava</name>
    <name type="common">Anaerobic marine amoeba</name>
    <dbReference type="NCBI Taxonomy" id="1746090"/>
    <lineage>
        <taxon>Eukaryota</taxon>
        <taxon>Metamonada</taxon>
        <taxon>Anaeramoebidae</taxon>
        <taxon>Anaeramoeba</taxon>
    </lineage>
</organism>
<accession>A0A9Q0LQK1</accession>
<name>A0A9Q0LQK1_ANAIG</name>
<feature type="coiled-coil region" evidence="1">
    <location>
        <begin position="17"/>
        <end position="44"/>
    </location>
</feature>
<evidence type="ECO:0000313" key="3">
    <source>
        <dbReference type="Proteomes" id="UP001149090"/>
    </source>
</evidence>
<dbReference type="Proteomes" id="UP001149090">
    <property type="component" value="Unassembled WGS sequence"/>
</dbReference>
<sequence>MGFIESKPKIVLIHNENQNQIQNQIQLENQNQNQNQEIQSEIKKFNKFLIKQANKQIGLISEIVKPILKFFYNGKFEFDKQKFDEYFQFANEIKLKEIKIKIELEIQSIFTIENILEIYFKISKN</sequence>
<proteinExistence type="predicted"/>
<keyword evidence="3" id="KW-1185">Reference proteome</keyword>
<evidence type="ECO:0000313" key="2">
    <source>
        <dbReference type="EMBL" id="KAJ5076744.1"/>
    </source>
</evidence>
<evidence type="ECO:0000256" key="1">
    <source>
        <dbReference type="SAM" id="Coils"/>
    </source>
</evidence>